<comment type="subcellular location">
    <subcellularLocation>
        <location evidence="1">Membrane</location>
        <topology evidence="1">Single-pass membrane protein</topology>
    </subcellularLocation>
</comment>
<evidence type="ECO:0000313" key="8">
    <source>
        <dbReference type="EMBL" id="KAK5530483.1"/>
    </source>
</evidence>
<organism evidence="8 9">
    <name type="scientific">Vermiconidia calcicola</name>
    <dbReference type="NCBI Taxonomy" id="1690605"/>
    <lineage>
        <taxon>Eukaryota</taxon>
        <taxon>Fungi</taxon>
        <taxon>Dikarya</taxon>
        <taxon>Ascomycota</taxon>
        <taxon>Pezizomycotina</taxon>
        <taxon>Dothideomycetes</taxon>
        <taxon>Dothideomycetidae</taxon>
        <taxon>Mycosphaerellales</taxon>
        <taxon>Extremaceae</taxon>
        <taxon>Vermiconidia</taxon>
    </lineage>
</organism>
<dbReference type="Pfam" id="PF01565">
    <property type="entry name" value="FAD_binding_4"/>
    <property type="match status" value="1"/>
</dbReference>
<dbReference type="InterPro" id="IPR006094">
    <property type="entry name" value="Oxid_FAD_bind_N"/>
</dbReference>
<dbReference type="GO" id="GO:0005737">
    <property type="term" value="C:cytoplasm"/>
    <property type="evidence" value="ECO:0007669"/>
    <property type="project" value="TreeGrafter"/>
</dbReference>
<dbReference type="GO" id="GO:0071949">
    <property type="term" value="F:FAD binding"/>
    <property type="evidence" value="ECO:0007669"/>
    <property type="project" value="InterPro"/>
</dbReference>
<name>A0AAV9Q0D7_9PEZI</name>
<dbReference type="Proteomes" id="UP001345827">
    <property type="component" value="Unassembled WGS sequence"/>
</dbReference>
<dbReference type="InterPro" id="IPR016169">
    <property type="entry name" value="FAD-bd_PCMH_sub2"/>
</dbReference>
<keyword evidence="4" id="KW-1133">Transmembrane helix</keyword>
<evidence type="ECO:0000256" key="3">
    <source>
        <dbReference type="ARBA" id="ARBA00022692"/>
    </source>
</evidence>
<sequence>MDAHHSAVAALARRIACFHARKTPFRIYHGSTNSTRSTTFSEDTSIDTSGLKNVISVDTQTRTCLVESNVPMDMLVAATLPFRLLPPVVPEFPGITVGGAFAGTGGESSSFRFGFFDQCVNWVEVILASGEIVTASPVENRDLFYGSAATFGTIGVATLFELRLIPARDFVQLTYHPIHAFSEAQQAFADLTVSPNVDFVDGIMFSKTEGVVISGVLVDLGHYEQGQAPPIVSFSRRWDQWFYLHAQDKLTIYTHPEVPYRELAPVTEYLFRYDRGAFWTGAFVFDWFGVPFNRLTRYVLDWLMSTRILYHGLHASKLGAGYIIQDLCLPQETAAEFFDWMNSEYGLYPLWLCPIKQNERVSMNPHTPATTNCGETSGEPLLNIGVWAPCPSGDRIACNRRLEAKLKSLRGMKWLYADTFYTKEEFWCIYDLKWYSELRKKYGAESLPDVYEKVTTIVEHDRQNIGVLASITGILTGDSSFQSLWEAVWSVWPLLTMIHSGIAAEGFVLDKKEESFGS</sequence>
<dbReference type="InterPro" id="IPR036318">
    <property type="entry name" value="FAD-bd_PCMH-like_sf"/>
</dbReference>
<dbReference type="PROSITE" id="PS51387">
    <property type="entry name" value="FAD_PCMH"/>
    <property type="match status" value="1"/>
</dbReference>
<dbReference type="GO" id="GO:0016020">
    <property type="term" value="C:membrane"/>
    <property type="evidence" value="ECO:0007669"/>
    <property type="project" value="UniProtKB-SubCell"/>
</dbReference>
<dbReference type="AlphaFoldDB" id="A0AAV9Q0D7"/>
<comment type="caution">
    <text evidence="8">The sequence shown here is derived from an EMBL/GenBank/DDBJ whole genome shotgun (WGS) entry which is preliminary data.</text>
</comment>
<keyword evidence="3" id="KW-0812">Transmembrane</keyword>
<dbReference type="GO" id="GO:0000246">
    <property type="term" value="F:Delta24(24-1) sterol reductase activity"/>
    <property type="evidence" value="ECO:0007669"/>
    <property type="project" value="TreeGrafter"/>
</dbReference>
<keyword evidence="6" id="KW-0472">Membrane</keyword>
<evidence type="ECO:0000259" key="7">
    <source>
        <dbReference type="PROSITE" id="PS51387"/>
    </source>
</evidence>
<reference evidence="8 9" key="1">
    <citation type="submission" date="2023-06" db="EMBL/GenBank/DDBJ databases">
        <title>Black Yeasts Isolated from many extreme environments.</title>
        <authorList>
            <person name="Coleine C."/>
            <person name="Stajich J.E."/>
            <person name="Selbmann L."/>
        </authorList>
    </citation>
    <scope>NUCLEOTIDE SEQUENCE [LARGE SCALE GENOMIC DNA]</scope>
    <source>
        <strain evidence="8 9">CCFEE 5887</strain>
    </source>
</reference>
<dbReference type="InterPro" id="IPR040165">
    <property type="entry name" value="Diminuto-like"/>
</dbReference>
<protein>
    <recommendedName>
        <fullName evidence="2">Delta(24)-sterol reductase</fullName>
        <ecNumber evidence="2">1.3.1.72</ecNumber>
    </recommendedName>
</protein>
<evidence type="ECO:0000256" key="1">
    <source>
        <dbReference type="ARBA" id="ARBA00004167"/>
    </source>
</evidence>
<dbReference type="PANTHER" id="PTHR10801:SF0">
    <property type="entry name" value="DELTA(24)-STEROL REDUCTASE"/>
    <property type="match status" value="1"/>
</dbReference>
<evidence type="ECO:0000256" key="4">
    <source>
        <dbReference type="ARBA" id="ARBA00022989"/>
    </source>
</evidence>
<evidence type="ECO:0000256" key="2">
    <source>
        <dbReference type="ARBA" id="ARBA00012405"/>
    </source>
</evidence>
<keyword evidence="5" id="KW-0560">Oxidoreductase</keyword>
<dbReference type="GO" id="GO:0008202">
    <property type="term" value="P:steroid metabolic process"/>
    <property type="evidence" value="ECO:0007669"/>
    <property type="project" value="TreeGrafter"/>
</dbReference>
<dbReference type="Gene3D" id="3.30.465.10">
    <property type="match status" value="1"/>
</dbReference>
<dbReference type="SUPFAM" id="SSF56176">
    <property type="entry name" value="FAD-binding/transporter-associated domain-like"/>
    <property type="match status" value="1"/>
</dbReference>
<evidence type="ECO:0000256" key="6">
    <source>
        <dbReference type="ARBA" id="ARBA00023136"/>
    </source>
</evidence>
<evidence type="ECO:0000256" key="5">
    <source>
        <dbReference type="ARBA" id="ARBA00023002"/>
    </source>
</evidence>
<gene>
    <name evidence="8" type="ORF">LTR25_009061</name>
</gene>
<dbReference type="EMBL" id="JAXLQG010000019">
    <property type="protein sequence ID" value="KAK5530483.1"/>
    <property type="molecule type" value="Genomic_DNA"/>
</dbReference>
<dbReference type="EC" id="1.3.1.72" evidence="2"/>
<proteinExistence type="predicted"/>
<dbReference type="PANTHER" id="PTHR10801">
    <property type="entry name" value="24-DEHYDROCHOLESTEROL REDUCTASE"/>
    <property type="match status" value="1"/>
</dbReference>
<feature type="domain" description="FAD-binding PCMH-type" evidence="7">
    <location>
        <begin position="1"/>
        <end position="167"/>
    </location>
</feature>
<accession>A0AAV9Q0D7</accession>
<evidence type="ECO:0000313" key="9">
    <source>
        <dbReference type="Proteomes" id="UP001345827"/>
    </source>
</evidence>
<dbReference type="GO" id="GO:0050614">
    <property type="term" value="F:Delta24-sterol reductase activity"/>
    <property type="evidence" value="ECO:0007669"/>
    <property type="project" value="UniProtKB-EC"/>
</dbReference>
<dbReference type="InterPro" id="IPR016166">
    <property type="entry name" value="FAD-bd_PCMH"/>
</dbReference>
<keyword evidence="9" id="KW-1185">Reference proteome</keyword>